<sequence length="1002" mass="105705">MSGLGATTPVPEAEAEPEAEPEVAPEVRPQGWFAPAIESDEEAETDNSALEEPAAGHIVAEELVAQQSIAEEPIAEQFVADEPVLVAEQLDVEEPVVAAERLDVEERVVVEEPVLGEEPGVFDGAVSDGALLAETLTVRSIAQDLPSSELPVEEFVVQQPFGEELVSEEAVDEETVAEEPAVDVAPVVEEPADRLADAVIVDMPVPAAFVADEPVVIRHLAQASLDDEPLAETPVAGGPIPFEPDVTEPEPIEPELTRHEPIRHEAIEHEVVGSEVAGSEVAGSEVAGPDLSEPDTDAANVDVLEADVPQAVDAGAIDAGAIDAGAIDAGAIDAGAIDAGAIDAGAIDAGAIDAGAIDAGAIDAGAADVDAAGGSGGEAGFGGGVAVEEPDFDKDFAEFQSFGELTAEEPADGRPGFDQPFADFQSFGGSAPADEVSDEPASEIVTAPVALLEPATEPITTPTTTPVEAAAVETAPVETAPVETAAVEAAAVEAAAVEAAPVEAAVVAASTAETAPAGERAPVAAVRAESPVDAVLESRLSEKGQAASEGSDRPALGVPKREPVRQRRDQRSVGDRRRADPEEILASYAWTFDPETLREQVDEPDRLGDLIDRLTDRLEFAERDNVRAGLLSLRAVVSRVLGDLDEALEDAREAVRHAEASGELRPVSIAQARLAHVLQWRGEFAEADRLYAQADSVELPSRTRAEIFELAGRSAFEQGRFLEAVNHFERALDVRQGGDPELIERAEMALDAITKKTASQSWGPYPRSRDELLGRVTAPMPLLDDGAGLWGFAAAVEPSFAEVRPFAEGAAWVRRPDSPAWELIDPSGNPLINREYLQVQSFAEGLAWVSRQPQGGWFVIDRQNRAVVNGQFEDARPFRRGIALIQQGGVWGAVDRHGRIAVPPGWPAFATTLHIGGDLDGFSDEGLAVVSAGERLGVLDRTGRLVVEPFFEKLVIHPSAFLVSQNGRWGALTRKGEPLVDLVHEDRAAAVEAIEEEARPVL</sequence>
<dbReference type="EMBL" id="QLMJ01000004">
    <property type="protein sequence ID" value="RAK39664.1"/>
    <property type="molecule type" value="Genomic_DNA"/>
</dbReference>
<accession>A0A327ZFC5</accession>
<keyword evidence="4" id="KW-1185">Reference proteome</keyword>
<reference evidence="3 4" key="1">
    <citation type="submission" date="2018-06" db="EMBL/GenBank/DDBJ databases">
        <title>Genomic Encyclopedia of Type Strains, Phase III (KMG-III): the genomes of soil and plant-associated and newly described type strains.</title>
        <authorList>
            <person name="Whitman W."/>
        </authorList>
    </citation>
    <scope>NUCLEOTIDE SEQUENCE [LARGE SCALE GENOMIC DNA]</scope>
    <source>
        <strain evidence="3 4">CGMCC 4.7090</strain>
    </source>
</reference>
<dbReference type="PANTHER" id="PTHR37841">
    <property type="entry name" value="GLR2918 PROTEIN"/>
    <property type="match status" value="1"/>
</dbReference>
<dbReference type="InterPro" id="IPR032774">
    <property type="entry name" value="WG_beta_rep"/>
</dbReference>
<proteinExistence type="predicted"/>
<gene>
    <name evidence="3" type="ORF">B0I29_104201</name>
</gene>
<dbReference type="Gene3D" id="1.25.40.10">
    <property type="entry name" value="Tetratricopeptide repeat domain"/>
    <property type="match status" value="1"/>
</dbReference>
<dbReference type="PROSITE" id="PS50005">
    <property type="entry name" value="TPR"/>
    <property type="match status" value="1"/>
</dbReference>
<evidence type="ECO:0000256" key="2">
    <source>
        <dbReference type="SAM" id="MobiDB-lite"/>
    </source>
</evidence>
<feature type="compositionally biased region" description="Basic and acidic residues" evidence="2">
    <location>
        <begin position="559"/>
        <end position="578"/>
    </location>
</feature>
<comment type="caution">
    <text evidence="3">The sequence shown here is derived from an EMBL/GenBank/DDBJ whole genome shotgun (WGS) entry which is preliminary data.</text>
</comment>
<evidence type="ECO:0000256" key="1">
    <source>
        <dbReference type="PROSITE-ProRule" id="PRU00339"/>
    </source>
</evidence>
<evidence type="ECO:0000313" key="3">
    <source>
        <dbReference type="EMBL" id="RAK39664.1"/>
    </source>
</evidence>
<feature type="compositionally biased region" description="Low complexity" evidence="2">
    <location>
        <begin position="1"/>
        <end position="12"/>
    </location>
</feature>
<feature type="repeat" description="TPR" evidence="1">
    <location>
        <begin position="705"/>
        <end position="738"/>
    </location>
</feature>
<feature type="region of interest" description="Disordered" evidence="2">
    <location>
        <begin position="1"/>
        <end position="53"/>
    </location>
</feature>
<evidence type="ECO:0000313" key="4">
    <source>
        <dbReference type="Proteomes" id="UP000249341"/>
    </source>
</evidence>
<dbReference type="InterPro" id="IPR019734">
    <property type="entry name" value="TPR_rpt"/>
</dbReference>
<feature type="region of interest" description="Disordered" evidence="2">
    <location>
        <begin position="274"/>
        <end position="294"/>
    </location>
</feature>
<protein>
    <submittedName>
        <fullName evidence="3">WG repeat protein</fullName>
    </submittedName>
</protein>
<dbReference type="Proteomes" id="UP000249341">
    <property type="component" value="Unassembled WGS sequence"/>
</dbReference>
<dbReference type="SUPFAM" id="SSF48452">
    <property type="entry name" value="TPR-like"/>
    <property type="match status" value="1"/>
</dbReference>
<dbReference type="AlphaFoldDB" id="A0A327ZFC5"/>
<dbReference type="SMART" id="SM00028">
    <property type="entry name" value="TPR"/>
    <property type="match status" value="2"/>
</dbReference>
<name>A0A327ZFC5_9ACTN</name>
<organism evidence="3 4">
    <name type="scientific">Actinoplanes lutulentus</name>
    <dbReference type="NCBI Taxonomy" id="1287878"/>
    <lineage>
        <taxon>Bacteria</taxon>
        <taxon>Bacillati</taxon>
        <taxon>Actinomycetota</taxon>
        <taxon>Actinomycetes</taxon>
        <taxon>Micromonosporales</taxon>
        <taxon>Micromonosporaceae</taxon>
        <taxon>Actinoplanes</taxon>
    </lineage>
</organism>
<dbReference type="Pfam" id="PF14903">
    <property type="entry name" value="WG_beta_rep"/>
    <property type="match status" value="2"/>
</dbReference>
<keyword evidence="1" id="KW-0802">TPR repeat</keyword>
<feature type="region of interest" description="Disordered" evidence="2">
    <location>
        <begin position="540"/>
        <end position="578"/>
    </location>
</feature>
<dbReference type="PANTHER" id="PTHR37841:SF1">
    <property type="entry name" value="DUF3298 DOMAIN-CONTAINING PROTEIN"/>
    <property type="match status" value="1"/>
</dbReference>
<feature type="region of interest" description="Disordered" evidence="2">
    <location>
        <begin position="228"/>
        <end position="260"/>
    </location>
</feature>
<feature type="compositionally biased region" description="Low complexity" evidence="2">
    <location>
        <begin position="274"/>
        <end position="288"/>
    </location>
</feature>
<dbReference type="InterPro" id="IPR011990">
    <property type="entry name" value="TPR-like_helical_dom_sf"/>
</dbReference>
<feature type="compositionally biased region" description="Acidic residues" evidence="2">
    <location>
        <begin position="13"/>
        <end position="23"/>
    </location>
</feature>